<accession>A0ABR4UIP6</accession>
<gene>
    <name evidence="1" type="ORF">IW16_19210</name>
</gene>
<organism evidence="1 2">
    <name type="scientific">Chryseobacterium vrystaatense</name>
    <dbReference type="NCBI Taxonomy" id="307480"/>
    <lineage>
        <taxon>Bacteria</taxon>
        <taxon>Pseudomonadati</taxon>
        <taxon>Bacteroidota</taxon>
        <taxon>Flavobacteriia</taxon>
        <taxon>Flavobacteriales</taxon>
        <taxon>Weeksellaceae</taxon>
        <taxon>Chryseobacterium group</taxon>
        <taxon>Chryseobacterium</taxon>
    </lineage>
</organism>
<evidence type="ECO:0000313" key="1">
    <source>
        <dbReference type="EMBL" id="KFF24453.1"/>
    </source>
</evidence>
<keyword evidence="2" id="KW-1185">Reference proteome</keyword>
<sequence length="73" mass="8157">MKSNKPKKIDFNIAKSFEVIDNYLPKRYVDKVLKIVPGVTAGAIRQVKSRKSGDVKIIAALQQVAEETKSILK</sequence>
<protein>
    <submittedName>
        <fullName evidence="1">Uncharacterized protein</fullName>
    </submittedName>
</protein>
<comment type="caution">
    <text evidence="1">The sequence shown here is derived from an EMBL/GenBank/DDBJ whole genome shotgun (WGS) entry which is preliminary data.</text>
</comment>
<dbReference type="RefSeq" id="WP_034747856.1">
    <property type="nucleotide sequence ID" value="NZ_JPRI01000008.1"/>
</dbReference>
<dbReference type="EMBL" id="JPRI01000008">
    <property type="protein sequence ID" value="KFF24453.1"/>
    <property type="molecule type" value="Genomic_DNA"/>
</dbReference>
<name>A0ABR4UIP6_9FLAO</name>
<proteinExistence type="predicted"/>
<evidence type="ECO:0000313" key="2">
    <source>
        <dbReference type="Proteomes" id="UP000028719"/>
    </source>
</evidence>
<reference evidence="1 2" key="1">
    <citation type="submission" date="2014-07" db="EMBL/GenBank/DDBJ databases">
        <title>Genome of Chryseobacterium vrystaatense LMG 22846.</title>
        <authorList>
            <person name="Pipes S.E."/>
            <person name="Stropko S.J."/>
            <person name="Newman J.D."/>
        </authorList>
    </citation>
    <scope>NUCLEOTIDE SEQUENCE [LARGE SCALE GENOMIC DNA]</scope>
    <source>
        <strain evidence="1 2">LMG 22846</strain>
    </source>
</reference>
<dbReference type="Proteomes" id="UP000028719">
    <property type="component" value="Unassembled WGS sequence"/>
</dbReference>